<dbReference type="InterPro" id="IPR046151">
    <property type="entry name" value="DUF6153"/>
</dbReference>
<reference evidence="3" key="1">
    <citation type="journal article" date="2019" name="Int. J. Syst. Evol. Microbiol.">
        <title>The Global Catalogue of Microorganisms (GCM) 10K type strain sequencing project: providing services to taxonomists for standard genome sequencing and annotation.</title>
        <authorList>
            <consortium name="The Broad Institute Genomics Platform"/>
            <consortium name="The Broad Institute Genome Sequencing Center for Infectious Disease"/>
            <person name="Wu L."/>
            <person name="Ma J."/>
        </authorList>
    </citation>
    <scope>NUCLEOTIDE SEQUENCE [LARGE SCALE GENOMIC DNA]</scope>
    <source>
        <strain evidence="3">JCM 14549</strain>
    </source>
</reference>
<name>A0ABP5GTZ7_9ACTN</name>
<dbReference type="RefSeq" id="WP_428836476.1">
    <property type="nucleotide sequence ID" value="NZ_BAAANQ010000005.1"/>
</dbReference>
<proteinExistence type="predicted"/>
<dbReference type="Proteomes" id="UP001403094">
    <property type="component" value="Unassembled WGS sequence"/>
</dbReference>
<evidence type="ECO:0000313" key="3">
    <source>
        <dbReference type="Proteomes" id="UP001403094"/>
    </source>
</evidence>
<dbReference type="Pfam" id="PF19650">
    <property type="entry name" value="DUF6153"/>
    <property type="match status" value="1"/>
</dbReference>
<comment type="caution">
    <text evidence="2">The sequence shown here is derived from an EMBL/GenBank/DDBJ whole genome shotgun (WGS) entry which is preliminary data.</text>
</comment>
<accession>A0ABP5GTZ7</accession>
<evidence type="ECO:0000313" key="2">
    <source>
        <dbReference type="EMBL" id="GAA2054287.1"/>
    </source>
</evidence>
<keyword evidence="3" id="KW-1185">Reference proteome</keyword>
<protein>
    <submittedName>
        <fullName evidence="2">DUF6153 family protein</fullName>
    </submittedName>
</protein>
<sequence>MAAVNRGRGVLLILAVLAGLFAMHGLAPGVVISAGAHHPEVGAPAHDMQGAAHPAHADPDCVAGGTAQAPPLPVPHTGDAGTVTLRSAPAGVTGRGPAPPAPPSLSFLQTLRI</sequence>
<dbReference type="EMBL" id="BAAANQ010000005">
    <property type="protein sequence ID" value="GAA2054287.1"/>
    <property type="molecule type" value="Genomic_DNA"/>
</dbReference>
<evidence type="ECO:0000256" key="1">
    <source>
        <dbReference type="SAM" id="MobiDB-lite"/>
    </source>
</evidence>
<feature type="region of interest" description="Disordered" evidence="1">
    <location>
        <begin position="39"/>
        <end position="106"/>
    </location>
</feature>
<gene>
    <name evidence="2" type="ORF">GCM10009757_29860</name>
</gene>
<organism evidence="2 3">
    <name type="scientific">Streptomyces cheonanensis</name>
    <dbReference type="NCBI Taxonomy" id="312720"/>
    <lineage>
        <taxon>Bacteria</taxon>
        <taxon>Bacillati</taxon>
        <taxon>Actinomycetota</taxon>
        <taxon>Actinomycetes</taxon>
        <taxon>Kitasatosporales</taxon>
        <taxon>Streptomycetaceae</taxon>
        <taxon>Streptomyces</taxon>
    </lineage>
</organism>